<proteinExistence type="inferred from homology"/>
<evidence type="ECO:0000313" key="14">
    <source>
        <dbReference type="Proteomes" id="UP000824782"/>
    </source>
</evidence>
<dbReference type="EMBL" id="WNYA01000006">
    <property type="protein sequence ID" value="KAG8566065.1"/>
    <property type="molecule type" value="Genomic_DNA"/>
</dbReference>
<evidence type="ECO:0000256" key="11">
    <source>
        <dbReference type="SAM" id="SignalP"/>
    </source>
</evidence>
<evidence type="ECO:0000256" key="5">
    <source>
        <dbReference type="ARBA" id="ARBA00022989"/>
    </source>
</evidence>
<comment type="subcellular location">
    <subcellularLocation>
        <location evidence="1">Membrane</location>
        <topology evidence="1">Single-pass type I membrane protein</topology>
    </subcellularLocation>
</comment>
<keyword evidence="7" id="KW-0325">Glycoprotein</keyword>
<protein>
    <recommendedName>
        <fullName evidence="12">Syndecan/Neurexin domain-containing protein</fullName>
    </recommendedName>
</protein>
<evidence type="ECO:0000256" key="6">
    <source>
        <dbReference type="ARBA" id="ARBA00023136"/>
    </source>
</evidence>
<organism evidence="13 14">
    <name type="scientific">Engystomops pustulosus</name>
    <name type="common">Tungara frog</name>
    <name type="synonym">Physalaemus pustulosus</name>
    <dbReference type="NCBI Taxonomy" id="76066"/>
    <lineage>
        <taxon>Eukaryota</taxon>
        <taxon>Metazoa</taxon>
        <taxon>Chordata</taxon>
        <taxon>Craniata</taxon>
        <taxon>Vertebrata</taxon>
        <taxon>Euteleostomi</taxon>
        <taxon>Amphibia</taxon>
        <taxon>Batrachia</taxon>
        <taxon>Anura</taxon>
        <taxon>Neobatrachia</taxon>
        <taxon>Hyloidea</taxon>
        <taxon>Leptodactylidae</taxon>
        <taxon>Leiuperinae</taxon>
        <taxon>Engystomops</taxon>
    </lineage>
</organism>
<gene>
    <name evidence="13" type="ORF">GDO81_013083</name>
</gene>
<keyword evidence="5 10" id="KW-1133">Transmembrane helix</keyword>
<dbReference type="AlphaFoldDB" id="A0AAV7AZ56"/>
<dbReference type="GO" id="GO:0016020">
    <property type="term" value="C:membrane"/>
    <property type="evidence" value="ECO:0007669"/>
    <property type="project" value="UniProtKB-SubCell"/>
</dbReference>
<evidence type="ECO:0000256" key="9">
    <source>
        <dbReference type="SAM" id="MobiDB-lite"/>
    </source>
</evidence>
<dbReference type="Proteomes" id="UP000824782">
    <property type="component" value="Unassembled WGS sequence"/>
</dbReference>
<evidence type="ECO:0000256" key="7">
    <source>
        <dbReference type="ARBA" id="ARBA00023180"/>
    </source>
</evidence>
<dbReference type="InterPro" id="IPR001050">
    <property type="entry name" value="Syndecan"/>
</dbReference>
<dbReference type="PANTHER" id="PTHR10915:SF1">
    <property type="entry name" value="SYNDECAN"/>
    <property type="match status" value="1"/>
</dbReference>
<dbReference type="EMBL" id="WNYA01000006">
    <property type="protein sequence ID" value="KAG8566066.1"/>
    <property type="molecule type" value="Genomic_DNA"/>
</dbReference>
<keyword evidence="14" id="KW-1185">Reference proteome</keyword>
<feature type="domain" description="Syndecan/Neurexin" evidence="12">
    <location>
        <begin position="138"/>
        <end position="192"/>
    </location>
</feature>
<keyword evidence="4" id="KW-0654">Proteoglycan</keyword>
<evidence type="ECO:0000256" key="1">
    <source>
        <dbReference type="ARBA" id="ARBA00004479"/>
    </source>
</evidence>
<dbReference type="Pfam" id="PF01034">
    <property type="entry name" value="Syndecan"/>
    <property type="match status" value="1"/>
</dbReference>
<evidence type="ECO:0000256" key="4">
    <source>
        <dbReference type="ARBA" id="ARBA00022974"/>
    </source>
</evidence>
<comment type="caution">
    <text evidence="13">The sequence shown here is derived from an EMBL/GenBank/DDBJ whole genome shotgun (WGS) entry which is preliminary data.</text>
</comment>
<feature type="compositionally biased region" description="Acidic residues" evidence="9">
    <location>
        <begin position="44"/>
        <end position="63"/>
    </location>
</feature>
<keyword evidence="6 10" id="KW-0472">Membrane</keyword>
<accession>A0AAV7AZ56</accession>
<dbReference type="GO" id="GO:0016477">
    <property type="term" value="P:cell migration"/>
    <property type="evidence" value="ECO:0007669"/>
    <property type="project" value="TreeGrafter"/>
</dbReference>
<dbReference type="PANTHER" id="PTHR10915">
    <property type="entry name" value="SYNDECAN"/>
    <property type="match status" value="1"/>
</dbReference>
<name>A0AAV7AZ56_ENGPU</name>
<evidence type="ECO:0000256" key="3">
    <source>
        <dbReference type="ARBA" id="ARBA00022692"/>
    </source>
</evidence>
<feature type="signal peptide" evidence="11">
    <location>
        <begin position="1"/>
        <end position="18"/>
    </location>
</feature>
<feature type="region of interest" description="Disordered" evidence="9">
    <location>
        <begin position="44"/>
        <end position="74"/>
    </location>
</feature>
<keyword evidence="11" id="KW-0732">Signal</keyword>
<reference evidence="13" key="1">
    <citation type="thesis" date="2020" institute="ProQuest LLC" country="789 East Eisenhower Parkway, Ann Arbor, MI, USA">
        <title>Comparative Genomics and Chromosome Evolution.</title>
        <authorList>
            <person name="Mudd A.B."/>
        </authorList>
    </citation>
    <scope>NUCLEOTIDE SEQUENCE</scope>
    <source>
        <strain evidence="13">237g6f4</strain>
        <tissue evidence="13">Blood</tissue>
    </source>
</reference>
<evidence type="ECO:0000256" key="2">
    <source>
        <dbReference type="ARBA" id="ARBA00005343"/>
    </source>
</evidence>
<comment type="similarity">
    <text evidence="2">Belongs to the syndecan proteoglycan family.</text>
</comment>
<evidence type="ECO:0000256" key="8">
    <source>
        <dbReference type="ARBA" id="ARBA00023207"/>
    </source>
</evidence>
<keyword evidence="3 10" id="KW-0812">Transmembrane</keyword>
<dbReference type="GO" id="GO:0009986">
    <property type="term" value="C:cell surface"/>
    <property type="evidence" value="ECO:0007669"/>
    <property type="project" value="TreeGrafter"/>
</dbReference>
<evidence type="ECO:0000313" key="13">
    <source>
        <dbReference type="EMBL" id="KAG8566065.1"/>
    </source>
</evidence>
<dbReference type="InterPro" id="IPR027789">
    <property type="entry name" value="Syndecan/Neurexin_dom"/>
</dbReference>
<evidence type="ECO:0000259" key="12">
    <source>
        <dbReference type="Pfam" id="PF01034"/>
    </source>
</evidence>
<evidence type="ECO:0000256" key="10">
    <source>
        <dbReference type="SAM" id="Phobius"/>
    </source>
</evidence>
<keyword evidence="8" id="KW-0357">Heparan sulfate</keyword>
<sequence length="195" mass="21625">MNKKILLLVGFLLSAVAAESMRETELMDPNVGINGLIEGSGSDDEDIYTDYYGEDDLDNDSDFDQNSGSGFTDDIEDDLDSTIYTPTTTLGNFILDDDFIQKTENEIVQEDNDIVIKRTNLDDDESNEISMASTSNGFFSRTEVVIAVFAGAFVGLVFAIVIVLLVMRFRRNINKDVAYDVVKKPIYTKAPTIEA</sequence>
<feature type="transmembrane region" description="Helical" evidence="10">
    <location>
        <begin position="144"/>
        <end position="166"/>
    </location>
</feature>
<feature type="chain" id="PRO_5044715631" description="Syndecan/Neurexin domain-containing protein" evidence="11">
    <location>
        <begin position="19"/>
        <end position="195"/>
    </location>
</feature>